<feature type="transmembrane region" description="Helical" evidence="1">
    <location>
        <begin position="73"/>
        <end position="90"/>
    </location>
</feature>
<proteinExistence type="predicted"/>
<evidence type="ECO:0000256" key="1">
    <source>
        <dbReference type="SAM" id="Phobius"/>
    </source>
</evidence>
<evidence type="ECO:0000313" key="2">
    <source>
        <dbReference type="EMBL" id="AFL68119.1"/>
    </source>
</evidence>
<reference evidence="2 3" key="1">
    <citation type="submission" date="2012-06" db="EMBL/GenBank/DDBJ databases">
        <title>Complete sequence of Sulfurospirillum barnesii SES-3.</title>
        <authorList>
            <consortium name="US DOE Joint Genome Institute"/>
            <person name="Lucas S."/>
            <person name="Han J."/>
            <person name="Lapidus A."/>
            <person name="Cheng J.-F."/>
            <person name="Goodwin L."/>
            <person name="Pitluck S."/>
            <person name="Peters L."/>
            <person name="Ovchinnikova G."/>
            <person name="Lu M."/>
            <person name="Detter J.C."/>
            <person name="Han C."/>
            <person name="Tapia R."/>
            <person name="Land M."/>
            <person name="Hauser L."/>
            <person name="Kyrpides N."/>
            <person name="Ivanova N."/>
            <person name="Pagani I."/>
            <person name="Stolz J."/>
            <person name="Arkin A."/>
            <person name="Dehal P."/>
            <person name="Oremland R."/>
            <person name="Saltikov C."/>
            <person name="Basu P."/>
            <person name="Hollibaugh J."/>
            <person name="Newman D."/>
            <person name="Stolyar S."/>
            <person name="Hazen T."/>
            <person name="Woyke T."/>
        </authorList>
    </citation>
    <scope>NUCLEOTIDE SEQUENCE [LARGE SCALE GENOMIC DNA]</scope>
    <source>
        <strain evidence="3">ATCC 700032 / DSM 10660 / SES-3</strain>
    </source>
</reference>
<accession>I3XVZ5</accession>
<dbReference type="KEGG" id="sba:Sulba_0816"/>
<dbReference type="RefSeq" id="WP_014768999.1">
    <property type="nucleotide sequence ID" value="NC_018002.1"/>
</dbReference>
<dbReference type="STRING" id="760154.Sulba_0816"/>
<keyword evidence="3" id="KW-1185">Reference proteome</keyword>
<name>I3XVZ5_SULBS</name>
<dbReference type="AlphaFoldDB" id="I3XVZ5"/>
<sequence length="261" mass="29579">MEVGVKSMEEKEIKDNKILNSRSNQNKPSLQTILTIVGLGLTIIAYIMGKAYYDTYMYSFGLSSDFFPISTQDIYFYSYGAVLYGFSALMEILKRNLLSIIISATFVIGIMVFLALRPKNEKSILVKFPFLEKFFSSTKIQFFIQLLTTTFAGVYLFTLFIYVLTLVLMFALYLYVGPQSVGEKMAAKKINEYREHGCYVPENSQANTCIQILNKDNQEVAKGVLIAYDNNKIAFLNDKGSQIITFPTDGKIIVDVNITKK</sequence>
<organism evidence="2 3">
    <name type="scientific">Sulfurospirillum barnesii (strain ATCC 700032 / DSM 10660 / SES-3)</name>
    <dbReference type="NCBI Taxonomy" id="760154"/>
    <lineage>
        <taxon>Bacteria</taxon>
        <taxon>Pseudomonadati</taxon>
        <taxon>Campylobacterota</taxon>
        <taxon>Epsilonproteobacteria</taxon>
        <taxon>Campylobacterales</taxon>
        <taxon>Sulfurospirillaceae</taxon>
        <taxon>Sulfurospirillum</taxon>
    </lineage>
</organism>
<dbReference type="HOGENOM" id="CLU_1065292_0_0_7"/>
<feature type="transmembrane region" description="Helical" evidence="1">
    <location>
        <begin position="97"/>
        <end position="116"/>
    </location>
</feature>
<keyword evidence="1" id="KW-1133">Transmembrane helix</keyword>
<dbReference type="PATRIC" id="fig|760154.4.peg.818"/>
<evidence type="ECO:0000313" key="3">
    <source>
        <dbReference type="Proteomes" id="UP000006176"/>
    </source>
</evidence>
<keyword evidence="1" id="KW-0812">Transmembrane</keyword>
<keyword evidence="1" id="KW-0472">Membrane</keyword>
<dbReference type="EMBL" id="CP003333">
    <property type="protein sequence ID" value="AFL68119.1"/>
    <property type="molecule type" value="Genomic_DNA"/>
</dbReference>
<dbReference type="eggNOG" id="ENOG502ZFCH">
    <property type="taxonomic scope" value="Bacteria"/>
</dbReference>
<feature type="transmembrane region" description="Helical" evidence="1">
    <location>
        <begin position="152"/>
        <end position="176"/>
    </location>
</feature>
<protein>
    <submittedName>
        <fullName evidence="2">Uncharacterized protein</fullName>
    </submittedName>
</protein>
<dbReference type="Proteomes" id="UP000006176">
    <property type="component" value="Chromosome"/>
</dbReference>
<gene>
    <name evidence="2" type="ordered locus">Sulba_0816</name>
</gene>
<feature type="transmembrane region" description="Helical" evidence="1">
    <location>
        <begin position="32"/>
        <end position="53"/>
    </location>
</feature>